<accession>A0A6M3L7E0</accession>
<organism evidence="1">
    <name type="scientific">viral metagenome</name>
    <dbReference type="NCBI Taxonomy" id="1070528"/>
    <lineage>
        <taxon>unclassified sequences</taxon>
        <taxon>metagenomes</taxon>
        <taxon>organismal metagenomes</taxon>
    </lineage>
</organism>
<dbReference type="AlphaFoldDB" id="A0A6M3L7E0"/>
<gene>
    <name evidence="1" type="ORF">MM415B03522_0001</name>
</gene>
<protein>
    <submittedName>
        <fullName evidence="1">Uncharacterized protein</fullName>
    </submittedName>
</protein>
<reference evidence="1" key="1">
    <citation type="submission" date="2020-03" db="EMBL/GenBank/DDBJ databases">
        <title>The deep terrestrial virosphere.</title>
        <authorList>
            <person name="Holmfeldt K."/>
            <person name="Nilsson E."/>
            <person name="Simone D."/>
            <person name="Lopez-Fernandez M."/>
            <person name="Wu X."/>
            <person name="de Brujin I."/>
            <person name="Lundin D."/>
            <person name="Andersson A."/>
            <person name="Bertilsson S."/>
            <person name="Dopson M."/>
        </authorList>
    </citation>
    <scope>NUCLEOTIDE SEQUENCE</scope>
    <source>
        <strain evidence="1">MM415B03522</strain>
    </source>
</reference>
<sequence>MTYKKQRKLLICKYNENFDKILQCKKKSPLHHRLLRREARLIKKEHELMYLLGLNPDWEPCANTGCLNKRNQPCTYNLLRECPFLNPDRIKIERRNDESR</sequence>
<dbReference type="EMBL" id="MT142946">
    <property type="protein sequence ID" value="QJA90887.1"/>
    <property type="molecule type" value="Genomic_DNA"/>
</dbReference>
<name>A0A6M3L7E0_9ZZZZ</name>
<proteinExistence type="predicted"/>
<evidence type="ECO:0000313" key="1">
    <source>
        <dbReference type="EMBL" id="QJA90887.1"/>
    </source>
</evidence>